<dbReference type="SMART" id="SM01209">
    <property type="entry name" value="GARS_A"/>
    <property type="match status" value="1"/>
</dbReference>
<dbReference type="Gene3D" id="3.30.470.20">
    <property type="entry name" value="ATP-grasp fold, B domain"/>
    <property type="match status" value="1"/>
</dbReference>
<dbReference type="Gene3D" id="3.90.600.10">
    <property type="entry name" value="Phosphoribosylglycinamide synthetase, C-terminal domain"/>
    <property type="match status" value="1"/>
</dbReference>
<dbReference type="GO" id="GO:0005524">
    <property type="term" value="F:ATP binding"/>
    <property type="evidence" value="ECO:0007669"/>
    <property type="project" value="UniProtKB-UniRule"/>
</dbReference>
<evidence type="ECO:0000313" key="12">
    <source>
        <dbReference type="EMBL" id="RTE53787.1"/>
    </source>
</evidence>
<evidence type="ECO:0000256" key="10">
    <source>
        <dbReference type="PROSITE-ProRule" id="PRU00409"/>
    </source>
</evidence>
<evidence type="ECO:0000256" key="9">
    <source>
        <dbReference type="ARBA" id="ARBA00042864"/>
    </source>
</evidence>
<keyword evidence="13" id="KW-1185">Reference proteome</keyword>
<evidence type="ECO:0000256" key="5">
    <source>
        <dbReference type="ARBA" id="ARBA00022755"/>
    </source>
</evidence>
<dbReference type="SUPFAM" id="SSF51246">
    <property type="entry name" value="Rudiment single hybrid motif"/>
    <property type="match status" value="1"/>
</dbReference>
<dbReference type="UniPathway" id="UPA00074">
    <property type="reaction ID" value="UER00125"/>
</dbReference>
<dbReference type="PANTHER" id="PTHR43472">
    <property type="entry name" value="PHOSPHORIBOSYLAMINE--GLYCINE LIGASE"/>
    <property type="match status" value="1"/>
</dbReference>
<dbReference type="PANTHER" id="PTHR43472:SF1">
    <property type="entry name" value="PHOSPHORIBOSYLAMINE--GLYCINE LIGASE, CHLOROPLASTIC"/>
    <property type="match status" value="1"/>
</dbReference>
<evidence type="ECO:0000256" key="6">
    <source>
        <dbReference type="ARBA" id="ARBA00022840"/>
    </source>
</evidence>
<gene>
    <name evidence="12" type="ORF">EHW67_07575</name>
</gene>
<dbReference type="EMBL" id="RQPJ01000003">
    <property type="protein sequence ID" value="RTE53787.1"/>
    <property type="molecule type" value="Genomic_DNA"/>
</dbReference>
<evidence type="ECO:0000256" key="7">
    <source>
        <dbReference type="ARBA" id="ARBA00038345"/>
    </source>
</evidence>
<dbReference type="SMART" id="SM01210">
    <property type="entry name" value="GARS_C"/>
    <property type="match status" value="1"/>
</dbReference>
<dbReference type="GO" id="GO:0046872">
    <property type="term" value="F:metal ion binding"/>
    <property type="evidence" value="ECO:0007669"/>
    <property type="project" value="InterPro"/>
</dbReference>
<dbReference type="GO" id="GO:0006189">
    <property type="term" value="P:'de novo' IMP biosynthetic process"/>
    <property type="evidence" value="ECO:0007669"/>
    <property type="project" value="UniProtKB-UniPathway"/>
</dbReference>
<name>A0A3S0BXC7_9FLAO</name>
<comment type="pathway">
    <text evidence="1">Purine metabolism; IMP biosynthesis via de novo pathway; N(1)-(5-phospho-D-ribosyl)glycinamide from 5-phospho-alpha-D-ribose 1-diphosphate: step 2/2.</text>
</comment>
<dbReference type="RefSeq" id="WP_126161775.1">
    <property type="nucleotide sequence ID" value="NZ_RQPJ01000003.1"/>
</dbReference>
<evidence type="ECO:0000256" key="4">
    <source>
        <dbReference type="ARBA" id="ARBA00022741"/>
    </source>
</evidence>
<evidence type="ECO:0000256" key="1">
    <source>
        <dbReference type="ARBA" id="ARBA00005174"/>
    </source>
</evidence>
<dbReference type="InterPro" id="IPR020561">
    <property type="entry name" value="PRibGlycinamid_synth_ATP-grasp"/>
</dbReference>
<keyword evidence="5" id="KW-0658">Purine biosynthesis</keyword>
<dbReference type="Proteomes" id="UP000267585">
    <property type="component" value="Unassembled WGS sequence"/>
</dbReference>
<dbReference type="InterPro" id="IPR037123">
    <property type="entry name" value="PRibGlycinamide_synth_C_sf"/>
</dbReference>
<evidence type="ECO:0000256" key="8">
    <source>
        <dbReference type="ARBA" id="ARBA00042242"/>
    </source>
</evidence>
<evidence type="ECO:0000313" key="13">
    <source>
        <dbReference type="Proteomes" id="UP000267585"/>
    </source>
</evidence>
<accession>A0A3S0BXC7</accession>
<dbReference type="Pfam" id="PF01071">
    <property type="entry name" value="GARS_A"/>
    <property type="match status" value="1"/>
</dbReference>
<dbReference type="InterPro" id="IPR011761">
    <property type="entry name" value="ATP-grasp"/>
</dbReference>
<evidence type="ECO:0000256" key="2">
    <source>
        <dbReference type="ARBA" id="ARBA00013255"/>
    </source>
</evidence>
<dbReference type="InterPro" id="IPR000115">
    <property type="entry name" value="PRibGlycinamide_synth"/>
</dbReference>
<feature type="domain" description="ATP-grasp" evidence="11">
    <location>
        <begin position="142"/>
        <end position="344"/>
    </location>
</feature>
<protein>
    <recommendedName>
        <fullName evidence="2">phosphoribosylamine--glycine ligase</fullName>
        <ecNumber evidence="2">6.3.4.13</ecNumber>
    </recommendedName>
    <alternativeName>
        <fullName evidence="8">Glycinamide ribonucleotide synthetase</fullName>
    </alternativeName>
    <alternativeName>
        <fullName evidence="9">Phosphoribosylglycinamide synthetase</fullName>
    </alternativeName>
</protein>
<dbReference type="AlphaFoldDB" id="A0A3S0BXC7"/>
<evidence type="ECO:0000256" key="3">
    <source>
        <dbReference type="ARBA" id="ARBA00022598"/>
    </source>
</evidence>
<evidence type="ECO:0000259" key="11">
    <source>
        <dbReference type="PROSITE" id="PS50975"/>
    </source>
</evidence>
<keyword evidence="4 10" id="KW-0547">Nucleotide-binding</keyword>
<dbReference type="OrthoDB" id="7245627at2"/>
<reference evidence="12 13" key="1">
    <citation type="submission" date="2018-11" db="EMBL/GenBank/DDBJ databases">
        <title>Arenibacter aquaticus sp.nov., a marine bacterium isolated from surface seawater in the South China Sea.</title>
        <authorList>
            <person name="Guo J."/>
            <person name="Sun J."/>
        </authorList>
    </citation>
    <scope>NUCLEOTIDE SEQUENCE [LARGE SCALE GENOMIC DNA]</scope>
    <source>
        <strain evidence="12 13">GUO666</strain>
    </source>
</reference>
<dbReference type="InterPro" id="IPR011054">
    <property type="entry name" value="Rudment_hybrid_motif"/>
</dbReference>
<dbReference type="PROSITE" id="PS50975">
    <property type="entry name" value="ATP_GRASP"/>
    <property type="match status" value="1"/>
</dbReference>
<dbReference type="InterPro" id="IPR020560">
    <property type="entry name" value="PRibGlycinamide_synth_C-dom"/>
</dbReference>
<proteinExistence type="inferred from homology"/>
<dbReference type="EC" id="6.3.4.13" evidence="2"/>
<comment type="caution">
    <text evidence="12">The sequence shown here is derived from an EMBL/GenBank/DDBJ whole genome shotgun (WGS) entry which is preliminary data.</text>
</comment>
<dbReference type="GO" id="GO:0004637">
    <property type="term" value="F:phosphoribosylamine-glycine ligase activity"/>
    <property type="evidence" value="ECO:0007669"/>
    <property type="project" value="UniProtKB-EC"/>
</dbReference>
<keyword evidence="3 12" id="KW-0436">Ligase</keyword>
<dbReference type="SUPFAM" id="SSF56059">
    <property type="entry name" value="Glutathione synthetase ATP-binding domain-like"/>
    <property type="match status" value="1"/>
</dbReference>
<comment type="similarity">
    <text evidence="7">Belongs to the GARS family.</text>
</comment>
<sequence>MASIIQHSDTYPIYFGPFIKKRLILNSYSNNLKKENLNYNIPNKGNFLIVSRWGETLDLAMAILNEGHAVKMYIEDKPSREIGYGFVQKVKDWKTHIDWADLIIFDYTGYGKICTELRALGKLVLGGTQYTDQLELDRDFGQSQLKKHGVKILPSKEFMNFQDAIEFVKANPNAYVIKPSGETQEYKQLLFVGSDDEGLDVIRVLKAYEQSWGNHFGNFQLQRKVKGVEVSVSAYFNGKEFIYPINITFEHKKLFPKELGVSTGEMGSSMFWTKDSPIFDATLKKFESSLALEGFIGQLDINCIVNGNGIYPLEFTSRFGYPQLFIQRAGILEPIGNMFYKLASGQCFKINTRKGFQVGAYMLVPPFPFEDKKTFQLFSKDSVVVFKKEMKEGVHPMHLKKVNDEWLITGNTGIALLVTGTGLTMKDAQKMMQNRMSNIIINNVYYRTDIGDRWADDFDRLWSWGLL</sequence>
<dbReference type="GO" id="GO:0009113">
    <property type="term" value="P:purine nucleobase biosynthetic process"/>
    <property type="evidence" value="ECO:0007669"/>
    <property type="project" value="InterPro"/>
</dbReference>
<organism evidence="12 13">
    <name type="scientific">Arenibacter aquaticus</name>
    <dbReference type="NCBI Taxonomy" id="2489054"/>
    <lineage>
        <taxon>Bacteria</taxon>
        <taxon>Pseudomonadati</taxon>
        <taxon>Bacteroidota</taxon>
        <taxon>Flavobacteriia</taxon>
        <taxon>Flavobacteriales</taxon>
        <taxon>Flavobacteriaceae</taxon>
        <taxon>Arenibacter</taxon>
    </lineage>
</organism>
<keyword evidence="6 10" id="KW-0067">ATP-binding</keyword>